<dbReference type="SUPFAM" id="SSF51735">
    <property type="entry name" value="NAD(P)-binding Rossmann-fold domains"/>
    <property type="match status" value="1"/>
</dbReference>
<name>J4GND4_9APHY</name>
<reference evidence="4 5" key="1">
    <citation type="journal article" date="2012" name="Appl. Environ. Microbiol.">
        <title>Short-read sequencing for genomic analysis of the brown rot fungus Fibroporia radiculosa.</title>
        <authorList>
            <person name="Tang J.D."/>
            <person name="Perkins A.D."/>
            <person name="Sonstegard T.S."/>
            <person name="Schroeder S.G."/>
            <person name="Burgess S.C."/>
            <person name="Diehl S.V."/>
        </authorList>
    </citation>
    <scope>NUCLEOTIDE SEQUENCE [LARGE SCALE GENOMIC DNA]</scope>
    <source>
        <strain evidence="4 5">TFFH 294</strain>
    </source>
</reference>
<proteinExistence type="inferred from homology"/>
<dbReference type="Gene3D" id="3.40.50.720">
    <property type="entry name" value="NAD(P)-binding Rossmann-like Domain"/>
    <property type="match status" value="1"/>
</dbReference>
<evidence type="ECO:0000256" key="2">
    <source>
        <dbReference type="ARBA" id="ARBA00022857"/>
    </source>
</evidence>
<dbReference type="GO" id="GO:0006633">
    <property type="term" value="P:fatty acid biosynthetic process"/>
    <property type="evidence" value="ECO:0007669"/>
    <property type="project" value="TreeGrafter"/>
</dbReference>
<dbReference type="PANTHER" id="PTHR42760:SF121">
    <property type="entry name" value="3-OXOACYL-(ACYL-CARRIER-PROTEIN) REDUCTASE"/>
    <property type="match status" value="1"/>
</dbReference>
<dbReference type="PANTHER" id="PTHR42760">
    <property type="entry name" value="SHORT-CHAIN DEHYDROGENASES/REDUCTASES FAMILY MEMBER"/>
    <property type="match status" value="1"/>
</dbReference>
<dbReference type="PROSITE" id="PS00061">
    <property type="entry name" value="ADH_SHORT"/>
    <property type="match status" value="1"/>
</dbReference>
<dbReference type="AlphaFoldDB" id="J4GND4"/>
<dbReference type="PRINTS" id="PR00080">
    <property type="entry name" value="SDRFAMILY"/>
</dbReference>
<dbReference type="OrthoDB" id="498125at2759"/>
<dbReference type="InParanoid" id="J4GND4"/>
<dbReference type="FunCoup" id="J4GND4">
    <property type="interactions" value="19"/>
</dbReference>
<dbReference type="Pfam" id="PF00106">
    <property type="entry name" value="adh_short"/>
    <property type="match status" value="1"/>
</dbReference>
<dbReference type="GO" id="GO:0016616">
    <property type="term" value="F:oxidoreductase activity, acting on the CH-OH group of donors, NAD or NADP as acceptor"/>
    <property type="evidence" value="ECO:0007669"/>
    <property type="project" value="TreeGrafter"/>
</dbReference>
<comment type="similarity">
    <text evidence="1 3">Belongs to the short-chain dehydrogenases/reductases (SDR) family.</text>
</comment>
<dbReference type="EMBL" id="HE797023">
    <property type="protein sequence ID" value="CCM01195.1"/>
    <property type="molecule type" value="Genomic_DNA"/>
</dbReference>
<dbReference type="STRING" id="599839.J4GND4"/>
<dbReference type="RefSeq" id="XP_012180478.1">
    <property type="nucleotide sequence ID" value="XM_012325088.1"/>
</dbReference>
<dbReference type="GO" id="GO:0048038">
    <property type="term" value="F:quinone binding"/>
    <property type="evidence" value="ECO:0007669"/>
    <property type="project" value="TreeGrafter"/>
</dbReference>
<evidence type="ECO:0000256" key="3">
    <source>
        <dbReference type="RuleBase" id="RU000363"/>
    </source>
</evidence>
<dbReference type="InterPro" id="IPR036291">
    <property type="entry name" value="NAD(P)-bd_dom_sf"/>
</dbReference>
<sequence>MSAASSRVAQIAEHVGGHTRVALVTGAAQGIGLCIALRLADDGLDVAVNDLSSKVDLLEEVVLKIREKGRRSIAVPADVTQDQQVKQMIATVAEKLGGLDVMVANAGILLVKPLLETTPDEWDRSMTVNTRSMMLSYKYAAEQMIAQGRGGRIIGASSIAGKKGSIGLPAYCATKFAVRGLTQSAAEELAKHNITVNAYAPGIITTNMGADLAAGFESLRIDTAVPVAEPEVVSSVVSFLAKPESYFITGQSLSVNGGAYFD</sequence>
<dbReference type="Proteomes" id="UP000006352">
    <property type="component" value="Unassembled WGS sequence"/>
</dbReference>
<gene>
    <name evidence="4" type="ORF">FIBRA_03243</name>
</gene>
<keyword evidence="5" id="KW-1185">Reference proteome</keyword>
<evidence type="ECO:0000256" key="1">
    <source>
        <dbReference type="ARBA" id="ARBA00006484"/>
    </source>
</evidence>
<dbReference type="FunFam" id="3.40.50.720:FF:000084">
    <property type="entry name" value="Short-chain dehydrogenase reductase"/>
    <property type="match status" value="1"/>
</dbReference>
<protein>
    <submittedName>
        <fullName evidence="4">Uncharacterized protein</fullName>
    </submittedName>
</protein>
<organism evidence="4 5">
    <name type="scientific">Fibroporia radiculosa</name>
    <dbReference type="NCBI Taxonomy" id="599839"/>
    <lineage>
        <taxon>Eukaryota</taxon>
        <taxon>Fungi</taxon>
        <taxon>Dikarya</taxon>
        <taxon>Basidiomycota</taxon>
        <taxon>Agaricomycotina</taxon>
        <taxon>Agaricomycetes</taxon>
        <taxon>Polyporales</taxon>
        <taxon>Fibroporiaceae</taxon>
        <taxon>Fibroporia</taxon>
    </lineage>
</organism>
<evidence type="ECO:0000313" key="4">
    <source>
        <dbReference type="EMBL" id="CCM01195.1"/>
    </source>
</evidence>
<dbReference type="InterPro" id="IPR002347">
    <property type="entry name" value="SDR_fam"/>
</dbReference>
<dbReference type="InterPro" id="IPR020904">
    <property type="entry name" value="Sc_DH/Rdtase_CS"/>
</dbReference>
<keyword evidence="2" id="KW-0521">NADP</keyword>
<evidence type="ECO:0000313" key="5">
    <source>
        <dbReference type="Proteomes" id="UP000006352"/>
    </source>
</evidence>
<dbReference type="PRINTS" id="PR00081">
    <property type="entry name" value="GDHRDH"/>
</dbReference>
<dbReference type="GeneID" id="24096106"/>
<accession>J4GND4</accession>
<dbReference type="HOGENOM" id="CLU_010194_1_0_1"/>